<accession>A0A834TKT7</accession>
<evidence type="ECO:0000313" key="2">
    <source>
        <dbReference type="Proteomes" id="UP000634136"/>
    </source>
</evidence>
<evidence type="ECO:0000313" key="1">
    <source>
        <dbReference type="EMBL" id="KAF7824048.1"/>
    </source>
</evidence>
<gene>
    <name evidence="1" type="ORF">G2W53_022192</name>
</gene>
<keyword evidence="2" id="KW-1185">Reference proteome</keyword>
<comment type="caution">
    <text evidence="1">The sequence shown here is derived from an EMBL/GenBank/DDBJ whole genome shotgun (WGS) entry which is preliminary data.</text>
</comment>
<dbReference type="AlphaFoldDB" id="A0A834TKT7"/>
<dbReference type="EMBL" id="JAAIUW010000007">
    <property type="protein sequence ID" value="KAF7824048.1"/>
    <property type="molecule type" value="Genomic_DNA"/>
</dbReference>
<name>A0A834TKT7_9FABA</name>
<dbReference type="Proteomes" id="UP000634136">
    <property type="component" value="Unassembled WGS sequence"/>
</dbReference>
<reference evidence="1" key="1">
    <citation type="submission" date="2020-09" db="EMBL/GenBank/DDBJ databases">
        <title>Genome-Enabled Discovery of Anthraquinone Biosynthesis in Senna tora.</title>
        <authorList>
            <person name="Kang S.-H."/>
            <person name="Pandey R.P."/>
            <person name="Lee C.-M."/>
            <person name="Sim J.-S."/>
            <person name="Jeong J.-T."/>
            <person name="Choi B.-S."/>
            <person name="Jung M."/>
            <person name="Ginzburg D."/>
            <person name="Zhao K."/>
            <person name="Won S.Y."/>
            <person name="Oh T.-J."/>
            <person name="Yu Y."/>
            <person name="Kim N.-H."/>
            <person name="Lee O.R."/>
            <person name="Lee T.-H."/>
            <person name="Bashyal P."/>
            <person name="Kim T.-S."/>
            <person name="Lee W.-H."/>
            <person name="Kawkins C."/>
            <person name="Kim C.-K."/>
            <person name="Kim J.S."/>
            <person name="Ahn B.O."/>
            <person name="Rhee S.Y."/>
            <person name="Sohng J.K."/>
        </authorList>
    </citation>
    <scope>NUCLEOTIDE SEQUENCE</scope>
    <source>
        <tissue evidence="1">Leaf</tissue>
    </source>
</reference>
<sequence length="50" mass="5525">MSLVEGTLKSLVGGTLTIRVVGIWTTRVEGLAKLEVGPPEPFFSHFYYDL</sequence>
<proteinExistence type="predicted"/>
<organism evidence="1 2">
    <name type="scientific">Senna tora</name>
    <dbReference type="NCBI Taxonomy" id="362788"/>
    <lineage>
        <taxon>Eukaryota</taxon>
        <taxon>Viridiplantae</taxon>
        <taxon>Streptophyta</taxon>
        <taxon>Embryophyta</taxon>
        <taxon>Tracheophyta</taxon>
        <taxon>Spermatophyta</taxon>
        <taxon>Magnoliopsida</taxon>
        <taxon>eudicotyledons</taxon>
        <taxon>Gunneridae</taxon>
        <taxon>Pentapetalae</taxon>
        <taxon>rosids</taxon>
        <taxon>fabids</taxon>
        <taxon>Fabales</taxon>
        <taxon>Fabaceae</taxon>
        <taxon>Caesalpinioideae</taxon>
        <taxon>Cassia clade</taxon>
        <taxon>Senna</taxon>
    </lineage>
</organism>
<protein>
    <submittedName>
        <fullName evidence="1">Uncharacterized protein</fullName>
    </submittedName>
</protein>